<evidence type="ECO:0000256" key="2">
    <source>
        <dbReference type="ARBA" id="ARBA00023002"/>
    </source>
</evidence>
<dbReference type="AlphaFoldDB" id="A0AAD9ZB75"/>
<dbReference type="GO" id="GO:0016491">
    <property type="term" value="F:oxidoreductase activity"/>
    <property type="evidence" value="ECO:0007669"/>
    <property type="project" value="UniProtKB-KW"/>
</dbReference>
<dbReference type="PANTHER" id="PTHR44196:SF1">
    <property type="entry name" value="DEHYDROGENASE_REDUCTASE SDR FAMILY MEMBER 7B"/>
    <property type="match status" value="1"/>
</dbReference>
<evidence type="ECO:0000313" key="3">
    <source>
        <dbReference type="EMBL" id="KAK3174755.1"/>
    </source>
</evidence>
<comment type="similarity">
    <text evidence="1">Belongs to the short-chain dehydrogenases/reductases (SDR) family.</text>
</comment>
<dbReference type="PRINTS" id="PR00081">
    <property type="entry name" value="GDHRDH"/>
</dbReference>
<keyword evidence="2" id="KW-0560">Oxidoreductase</keyword>
<dbReference type="Gene3D" id="3.40.50.720">
    <property type="entry name" value="NAD(P)-binding Rossmann-like Domain"/>
    <property type="match status" value="1"/>
</dbReference>
<keyword evidence="4" id="KW-1185">Reference proteome</keyword>
<dbReference type="Proteomes" id="UP001276659">
    <property type="component" value="Unassembled WGS sequence"/>
</dbReference>
<accession>A0AAD9ZB75</accession>
<sequence length="292" mass="30727">METPSLTQVWRNASYPAIDPTKASLSVAGKTVFVTGGGAGIGLATARAFAAAGASIVAISGRTEKTLWAAKKDIEATHTSTKVLTFLADVTDQKAVNSAFSTVGKVDILINNAGYLPHLAPIAQSGLDEWWSGFETNVKGAFIVVQAFLKVASADATIVDITTGIVHFQAFPGFSAYGASKLAEHKLFDGVQAENPSMHVVHIHPGVIQTDMGQKALDSGADFALDDVELPASFIVWACSPEARFLKGKTVFGNWDVEGIKARKADIEGSSMLTTTLDGLSAFKYTSKSGSK</sequence>
<dbReference type="PANTHER" id="PTHR44196">
    <property type="entry name" value="DEHYDROGENASE/REDUCTASE SDR FAMILY MEMBER 7B"/>
    <property type="match status" value="1"/>
</dbReference>
<dbReference type="InterPro" id="IPR036291">
    <property type="entry name" value="NAD(P)-bd_dom_sf"/>
</dbReference>
<gene>
    <name evidence="3" type="ORF">OEA41_002001</name>
</gene>
<reference evidence="3" key="1">
    <citation type="submission" date="2022-11" db="EMBL/GenBank/DDBJ databases">
        <title>Chromosomal genome sequence assembly and mating type (MAT) locus characterization of the leprose asexual lichenized fungus Lepraria neglecta (Nyl.) Erichsen.</title>
        <authorList>
            <person name="Allen J.L."/>
            <person name="Pfeffer B."/>
        </authorList>
    </citation>
    <scope>NUCLEOTIDE SEQUENCE</scope>
    <source>
        <strain evidence="3">Allen 5258</strain>
    </source>
</reference>
<dbReference type="Pfam" id="PF00106">
    <property type="entry name" value="adh_short"/>
    <property type="match status" value="1"/>
</dbReference>
<dbReference type="SUPFAM" id="SSF51735">
    <property type="entry name" value="NAD(P)-binding Rossmann-fold domains"/>
    <property type="match status" value="1"/>
</dbReference>
<dbReference type="CDD" id="cd05233">
    <property type="entry name" value="SDR_c"/>
    <property type="match status" value="1"/>
</dbReference>
<proteinExistence type="inferred from homology"/>
<evidence type="ECO:0000313" key="4">
    <source>
        <dbReference type="Proteomes" id="UP001276659"/>
    </source>
</evidence>
<organism evidence="3 4">
    <name type="scientific">Lepraria neglecta</name>
    <dbReference type="NCBI Taxonomy" id="209136"/>
    <lineage>
        <taxon>Eukaryota</taxon>
        <taxon>Fungi</taxon>
        <taxon>Dikarya</taxon>
        <taxon>Ascomycota</taxon>
        <taxon>Pezizomycotina</taxon>
        <taxon>Lecanoromycetes</taxon>
        <taxon>OSLEUM clade</taxon>
        <taxon>Lecanoromycetidae</taxon>
        <taxon>Lecanorales</taxon>
        <taxon>Lecanorineae</taxon>
        <taxon>Stereocaulaceae</taxon>
        <taxon>Lepraria</taxon>
    </lineage>
</organism>
<evidence type="ECO:0000256" key="1">
    <source>
        <dbReference type="ARBA" id="ARBA00006484"/>
    </source>
</evidence>
<dbReference type="GO" id="GO:0016020">
    <property type="term" value="C:membrane"/>
    <property type="evidence" value="ECO:0007669"/>
    <property type="project" value="TreeGrafter"/>
</dbReference>
<name>A0AAD9ZB75_9LECA</name>
<dbReference type="EMBL" id="JASNWA010000006">
    <property type="protein sequence ID" value="KAK3174755.1"/>
    <property type="molecule type" value="Genomic_DNA"/>
</dbReference>
<comment type="caution">
    <text evidence="3">The sequence shown here is derived from an EMBL/GenBank/DDBJ whole genome shotgun (WGS) entry which is preliminary data.</text>
</comment>
<protein>
    <submittedName>
        <fullName evidence="3">Uncharacterized protein</fullName>
    </submittedName>
</protein>
<dbReference type="InterPro" id="IPR002347">
    <property type="entry name" value="SDR_fam"/>
</dbReference>